<dbReference type="SUPFAM" id="SSF48619">
    <property type="entry name" value="Phospholipase A2, PLA2"/>
    <property type="match status" value="1"/>
</dbReference>
<dbReference type="Proteomes" id="UP000587527">
    <property type="component" value="Unassembled WGS sequence"/>
</dbReference>
<gene>
    <name evidence="3" type="ORF">F4553_004081</name>
</gene>
<keyword evidence="2" id="KW-0732">Signal</keyword>
<dbReference type="InterPro" id="IPR036444">
    <property type="entry name" value="PLipase_A2_dom_sf"/>
</dbReference>
<dbReference type="GO" id="GO:0050482">
    <property type="term" value="P:arachidonate secretion"/>
    <property type="evidence" value="ECO:0007669"/>
    <property type="project" value="InterPro"/>
</dbReference>
<name>A0A841BVB9_9ACTN</name>
<dbReference type="GO" id="GO:0006644">
    <property type="term" value="P:phospholipid metabolic process"/>
    <property type="evidence" value="ECO:0007669"/>
    <property type="project" value="InterPro"/>
</dbReference>
<evidence type="ECO:0000313" key="4">
    <source>
        <dbReference type="Proteomes" id="UP000587527"/>
    </source>
</evidence>
<evidence type="ECO:0008006" key="5">
    <source>
        <dbReference type="Google" id="ProtNLM"/>
    </source>
</evidence>
<keyword evidence="1" id="KW-0472">Membrane</keyword>
<accession>A0A841BVB9</accession>
<dbReference type="InterPro" id="IPR015141">
    <property type="entry name" value="PLipase_A2_prok/fun"/>
</dbReference>
<dbReference type="AlphaFoldDB" id="A0A841BVB9"/>
<feature type="transmembrane region" description="Helical" evidence="1">
    <location>
        <begin position="162"/>
        <end position="180"/>
    </location>
</feature>
<dbReference type="GO" id="GO:0004623">
    <property type="term" value="F:phospholipase A2 activity"/>
    <property type="evidence" value="ECO:0007669"/>
    <property type="project" value="InterPro"/>
</dbReference>
<keyword evidence="1" id="KW-1133">Transmembrane helix</keyword>
<evidence type="ECO:0000256" key="1">
    <source>
        <dbReference type="SAM" id="Phobius"/>
    </source>
</evidence>
<keyword evidence="1" id="KW-0812">Transmembrane</keyword>
<dbReference type="Pfam" id="PF09056">
    <property type="entry name" value="Phospholip_A2_3"/>
    <property type="match status" value="1"/>
</dbReference>
<feature type="signal peptide" evidence="2">
    <location>
        <begin position="1"/>
        <end position="26"/>
    </location>
</feature>
<dbReference type="EMBL" id="JACHMN010000002">
    <property type="protein sequence ID" value="MBB5870702.1"/>
    <property type="molecule type" value="Genomic_DNA"/>
</dbReference>
<proteinExistence type="predicted"/>
<dbReference type="Gene3D" id="1.20.90.10">
    <property type="entry name" value="Phospholipase A2 domain"/>
    <property type="match status" value="1"/>
</dbReference>
<evidence type="ECO:0000313" key="3">
    <source>
        <dbReference type="EMBL" id="MBB5870702.1"/>
    </source>
</evidence>
<sequence>MSRRGLWLAAAFGALATILVVAPAPASIGAALPKSPPGNFAQVMGYTPVSAQLADGSTRLVNPDGGCSVPGEGRPFDFAVPCQAHDYGYDLLRYAERTGHPLAPGARDTLDEALAADLRTQCLATTAGTELAACTATVDLFAAGVDFNSWRQMSGPPVDLSGMPRTTGLVLLGLMPFGFVTRRLRRRAARSDRSATTPAPAAC</sequence>
<reference evidence="3 4" key="1">
    <citation type="submission" date="2020-08" db="EMBL/GenBank/DDBJ databases">
        <title>Sequencing the genomes of 1000 actinobacteria strains.</title>
        <authorList>
            <person name="Klenk H.-P."/>
        </authorList>
    </citation>
    <scope>NUCLEOTIDE SEQUENCE [LARGE SCALE GENOMIC DNA]</scope>
    <source>
        <strain evidence="3 4">DSM 45362</strain>
    </source>
</reference>
<dbReference type="RefSeq" id="WP_184838266.1">
    <property type="nucleotide sequence ID" value="NZ_JACHMN010000002.1"/>
</dbReference>
<organism evidence="3 4">
    <name type="scientific">Allocatelliglobosispora scoriae</name>
    <dbReference type="NCBI Taxonomy" id="643052"/>
    <lineage>
        <taxon>Bacteria</taxon>
        <taxon>Bacillati</taxon>
        <taxon>Actinomycetota</taxon>
        <taxon>Actinomycetes</taxon>
        <taxon>Micromonosporales</taxon>
        <taxon>Micromonosporaceae</taxon>
        <taxon>Allocatelliglobosispora</taxon>
    </lineage>
</organism>
<keyword evidence="4" id="KW-1185">Reference proteome</keyword>
<protein>
    <recommendedName>
        <fullName evidence="5">Phospholipase</fullName>
    </recommendedName>
</protein>
<evidence type="ECO:0000256" key="2">
    <source>
        <dbReference type="SAM" id="SignalP"/>
    </source>
</evidence>
<feature type="chain" id="PRO_5032946538" description="Phospholipase" evidence="2">
    <location>
        <begin position="27"/>
        <end position="203"/>
    </location>
</feature>
<comment type="caution">
    <text evidence="3">The sequence shown here is derived from an EMBL/GenBank/DDBJ whole genome shotgun (WGS) entry which is preliminary data.</text>
</comment>